<proteinExistence type="inferred from homology"/>
<dbReference type="InterPro" id="IPR013217">
    <property type="entry name" value="Methyltransf_12"/>
</dbReference>
<keyword evidence="11" id="KW-1185">Reference proteome</keyword>
<dbReference type="Pfam" id="PF18563">
    <property type="entry name" value="TubC_N"/>
    <property type="match status" value="1"/>
</dbReference>
<dbReference type="InterPro" id="IPR041464">
    <property type="entry name" value="TubC_N"/>
</dbReference>
<dbReference type="EMBL" id="FOEF01000028">
    <property type="protein sequence ID" value="SEP53567.1"/>
    <property type="molecule type" value="Genomic_DNA"/>
</dbReference>
<evidence type="ECO:0000256" key="7">
    <source>
        <dbReference type="ARBA" id="ARBA00022598"/>
    </source>
</evidence>
<dbReference type="FunFam" id="3.40.50.980:FF:000001">
    <property type="entry name" value="Non-ribosomal peptide synthetase"/>
    <property type="match status" value="1"/>
</dbReference>
<dbReference type="FunFam" id="3.30.559.10:FF:000023">
    <property type="entry name" value="Non-ribosomal peptide synthetase"/>
    <property type="match status" value="1"/>
</dbReference>
<dbReference type="Gene3D" id="3.30.559.10">
    <property type="entry name" value="Chloramphenicol acetyltransferase-like domain"/>
    <property type="match status" value="1"/>
</dbReference>
<dbReference type="Gene3D" id="3.40.50.980">
    <property type="match status" value="2"/>
</dbReference>
<dbReference type="SUPFAM" id="SSF52777">
    <property type="entry name" value="CoA-dependent acyltransferases"/>
    <property type="match status" value="2"/>
</dbReference>
<dbReference type="Pfam" id="PF00550">
    <property type="entry name" value="PP-binding"/>
    <property type="match status" value="1"/>
</dbReference>
<dbReference type="Gene3D" id="1.10.1200.10">
    <property type="entry name" value="ACP-like"/>
    <property type="match status" value="1"/>
</dbReference>
<dbReference type="PROSITE" id="PS50075">
    <property type="entry name" value="CARRIER"/>
    <property type="match status" value="1"/>
</dbReference>
<gene>
    <name evidence="10" type="ORF">SAMN04489732_12854</name>
</gene>
<reference evidence="10 11" key="1">
    <citation type="submission" date="2016-10" db="EMBL/GenBank/DDBJ databases">
        <authorList>
            <person name="de Groot N.N."/>
        </authorList>
    </citation>
    <scope>NUCLEOTIDE SEQUENCE [LARGE SCALE GENOMIC DNA]</scope>
    <source>
        <strain evidence="10 11">DSM 44993</strain>
    </source>
</reference>
<dbReference type="OrthoDB" id="2472181at2"/>
<evidence type="ECO:0000259" key="9">
    <source>
        <dbReference type="PROSITE" id="PS50075"/>
    </source>
</evidence>
<dbReference type="RefSeq" id="WP_091628320.1">
    <property type="nucleotide sequence ID" value="NZ_FOEF01000028.1"/>
</dbReference>
<name>A0A1H8YN05_9PSEU</name>
<feature type="domain" description="Carrier" evidence="9">
    <location>
        <begin position="1430"/>
        <end position="1509"/>
    </location>
</feature>
<dbReference type="Gene3D" id="1.10.10.1830">
    <property type="entry name" value="Non-ribosomal peptide synthase, adenylation domain"/>
    <property type="match status" value="1"/>
</dbReference>
<evidence type="ECO:0000313" key="10">
    <source>
        <dbReference type="EMBL" id="SEP53567.1"/>
    </source>
</evidence>
<dbReference type="InterPro" id="IPR057737">
    <property type="entry name" value="Condensation_MtbB-like"/>
</dbReference>
<dbReference type="InterPro" id="IPR045851">
    <property type="entry name" value="AMP-bd_C_sf"/>
</dbReference>
<dbReference type="STRING" id="394193.SAMN04489732_12854"/>
<comment type="similarity">
    <text evidence="3">Belongs to the ATP-dependent AMP-binding enzyme family. MbtB subfamily.</text>
</comment>
<dbReference type="SUPFAM" id="SSF47336">
    <property type="entry name" value="ACP-like"/>
    <property type="match status" value="1"/>
</dbReference>
<evidence type="ECO:0000256" key="5">
    <source>
        <dbReference type="ARBA" id="ARBA00022450"/>
    </source>
</evidence>
<dbReference type="InterPro" id="IPR029063">
    <property type="entry name" value="SAM-dependent_MTases_sf"/>
</dbReference>
<dbReference type="Gene3D" id="3.40.50.150">
    <property type="entry name" value="Vaccinia Virus protein VP39"/>
    <property type="match status" value="1"/>
</dbReference>
<dbReference type="GO" id="GO:0043041">
    <property type="term" value="P:amino acid activation for nonribosomal peptide biosynthetic process"/>
    <property type="evidence" value="ECO:0007669"/>
    <property type="project" value="TreeGrafter"/>
</dbReference>
<protein>
    <recommendedName>
        <fullName evidence="4">Phenyloxazoline synthase MbtB</fullName>
    </recommendedName>
    <alternativeName>
        <fullName evidence="8">Mycobactin synthetase protein B</fullName>
    </alternativeName>
</protein>
<sequence>MAQDLLHDLHHRGIKLRLVDGRLDVLAPPGSLTPQLRDELRSRRDDLIALLRRTGGDELPEIKPRPGERYEPFPLTDIQHAYWVGRNPAVELGGVATHFYFELAGDDLDTARLQESLRAVIARHDMLRAIVQPDGRQRVLPDVPPYDLVVNDLRGLVPAKQDAAIEQARAEMDHQVLPADRWPLFDIRASRLDDRRLRLHISLDVLIMDAASLYLVFQDWRRYYEEPDAVLPSLPVTYRDYVVAGEELRDTERYRAAERYWRDRLDDLLPPPELPLATQPSQVAEMRFTRRRTRIRREEWREIKAIAKSRGLTPSVVLMTAYSDVLRKWSKQPDFTLNLTLFNRPPMHPRIGEVVGDFTSVTMLAVHAEPEDAFVVRAQRVQQQLMRDLEHASFSGVRVLRERARRVGGGPAATMPVVFTSALVLSSEEDDSAEGMRFFGEFVHALSQTPQVWLDHQVTEELGDLYLDWDAVEALFPDGMLDDMFASYQDILARLSADPAAWDRARPLVTLPSWQAEERERVNDTASDIPARTLDSLIEERARLQPDATAAVDESGAVTYRELSGTSEKLARRLVSVGAAANTLVGVVLERSTEQVAAVLGVVRSGAAYLPIDPDWPEARRNELLAQGGAAIVVTSPRLRDDLVWPDGVEVVTLEDGDVPGARAPLPEPSPDDLAYVIFTSGSTGRPKGVAIDHRMAANTVQDINSRFDVGPADRMLAVSALSFDLSVYDIFGVLAAGGTMVCLSPRRAQDPAHWTDLVRRHGVTIWNSVPALMQAWVDASGTAAAFDGSAVRLVMLSGDWIPVGLPDAIRAAHPRASVISLGGATEGSIWSVHYPIGEVPGHWTSIPYGTPLANQRLHVYDEALEPCPVWAIGEIYLGGAGVARGYWADPERTGERFVVHPRTGERLYRTGDLGRYLPGGDIEFLGREDFQVKINGYRIELGEIASVLRRQPGVGEALVGVDTNPTTGRRQLVAHVVTAGDAEGPEAEPLSIPWHEVAEAGQVRFRRGMDEDAEQLSAYRDLGQATERLSPLIMARTLSRLGEFTAPARTATAGQIVQRCGLKPGYLALVRRWMATMAATGFLSPTGAPDEYTCDTPLDPGELDDRIRSGLGVLRVEGALRTLLEYFGNCADNQVELLRGEMSPLELLMPSGSDRVTSALYADNPVSRLQNQVAASVVRAVVDGIGGTSPVRVVEVGAGTGATTTQVLAGLPADRVRYRFTDVSTYFTERAKREFSVYPFVSCSRFDIDEPPAGQGFEPGTADVILAANVLHDAKDLDRTLGHLRSLLTPGGVLVLIESTVNSPFQAVTVGFIEGLTYHQGKHELPLLSVAEWQRHLDSSGFVGFTALPGDEVPAEDLDQRVLLAGAPGEHTGVEPGRLRAALESELPGYLVPQHYLLIDRVPLTANGKVDRNALPSPWDNVRAAEPVPPRDPVEHKVFEIWCEALERDDFGVEDDFFELGGDSLHAVRIFGRLNDELGIQQGADDGLRMLFDNPTIAGFAAVLQKVDGAVRE</sequence>
<dbReference type="Pfam" id="PF00501">
    <property type="entry name" value="AMP-binding"/>
    <property type="match status" value="1"/>
</dbReference>
<dbReference type="Pfam" id="PF00668">
    <property type="entry name" value="Condensation"/>
    <property type="match status" value="1"/>
</dbReference>
<dbReference type="GO" id="GO:0005737">
    <property type="term" value="C:cytoplasm"/>
    <property type="evidence" value="ECO:0007669"/>
    <property type="project" value="TreeGrafter"/>
</dbReference>
<dbReference type="Gene3D" id="2.30.38.10">
    <property type="entry name" value="Luciferase, Domain 3"/>
    <property type="match status" value="1"/>
</dbReference>
<evidence type="ECO:0000256" key="6">
    <source>
        <dbReference type="ARBA" id="ARBA00022553"/>
    </source>
</evidence>
<dbReference type="CDD" id="cd19535">
    <property type="entry name" value="Cyc_NRPS"/>
    <property type="match status" value="1"/>
</dbReference>
<dbReference type="NCBIfam" id="TIGR01733">
    <property type="entry name" value="AA-adenyl-dom"/>
    <property type="match status" value="1"/>
</dbReference>
<keyword evidence="6" id="KW-0597">Phosphoprotein</keyword>
<evidence type="ECO:0000256" key="8">
    <source>
        <dbReference type="ARBA" id="ARBA00033440"/>
    </source>
</evidence>
<organism evidence="10 11">
    <name type="scientific">Amycolatopsis saalfeldensis</name>
    <dbReference type="NCBI Taxonomy" id="394193"/>
    <lineage>
        <taxon>Bacteria</taxon>
        <taxon>Bacillati</taxon>
        <taxon>Actinomycetota</taxon>
        <taxon>Actinomycetes</taxon>
        <taxon>Pseudonocardiales</taxon>
        <taxon>Pseudonocardiaceae</taxon>
        <taxon>Amycolatopsis</taxon>
    </lineage>
</organism>
<dbReference type="InterPro" id="IPR010071">
    <property type="entry name" value="AA_adenyl_dom"/>
</dbReference>
<dbReference type="InterPro" id="IPR044894">
    <property type="entry name" value="TubC_N_sf"/>
</dbReference>
<evidence type="ECO:0000313" key="11">
    <source>
        <dbReference type="Proteomes" id="UP000198582"/>
    </source>
</evidence>
<dbReference type="InterPro" id="IPR000873">
    <property type="entry name" value="AMP-dep_synth/lig_dom"/>
</dbReference>
<dbReference type="PANTHER" id="PTHR45527:SF10">
    <property type="entry name" value="PYOCHELIN SYNTHASE PCHF"/>
    <property type="match status" value="1"/>
</dbReference>
<keyword evidence="7" id="KW-0436">Ligase</keyword>
<dbReference type="InterPro" id="IPR001242">
    <property type="entry name" value="Condensation_dom"/>
</dbReference>
<dbReference type="GO" id="GO:0008610">
    <property type="term" value="P:lipid biosynthetic process"/>
    <property type="evidence" value="ECO:0007669"/>
    <property type="project" value="UniProtKB-ARBA"/>
</dbReference>
<evidence type="ECO:0000256" key="2">
    <source>
        <dbReference type="ARBA" id="ARBA00005102"/>
    </source>
</evidence>
<dbReference type="GO" id="GO:0016874">
    <property type="term" value="F:ligase activity"/>
    <property type="evidence" value="ECO:0007669"/>
    <property type="project" value="UniProtKB-KW"/>
</dbReference>
<evidence type="ECO:0000256" key="1">
    <source>
        <dbReference type="ARBA" id="ARBA00001957"/>
    </source>
</evidence>
<accession>A0A1H8YN05</accession>
<dbReference type="InterPro" id="IPR023213">
    <property type="entry name" value="CAT-like_dom_sf"/>
</dbReference>
<dbReference type="PANTHER" id="PTHR45527">
    <property type="entry name" value="NONRIBOSOMAL PEPTIDE SYNTHETASE"/>
    <property type="match status" value="1"/>
</dbReference>
<comment type="cofactor">
    <cofactor evidence="1">
        <name>pantetheine 4'-phosphate</name>
        <dbReference type="ChEBI" id="CHEBI:47942"/>
    </cofactor>
</comment>
<dbReference type="InterPro" id="IPR020845">
    <property type="entry name" value="AMP-binding_CS"/>
</dbReference>
<comment type="pathway">
    <text evidence="2">Siderophore biosynthesis; mycobactin biosynthesis.</text>
</comment>
<dbReference type="GO" id="GO:0031177">
    <property type="term" value="F:phosphopantetheine binding"/>
    <property type="evidence" value="ECO:0007669"/>
    <property type="project" value="TreeGrafter"/>
</dbReference>
<dbReference type="FunFam" id="3.40.50.12780:FF:000012">
    <property type="entry name" value="Non-ribosomal peptide synthetase"/>
    <property type="match status" value="1"/>
</dbReference>
<dbReference type="Pfam" id="PF08242">
    <property type="entry name" value="Methyltransf_12"/>
    <property type="match status" value="1"/>
</dbReference>
<keyword evidence="5" id="KW-0596">Phosphopantetheine</keyword>
<dbReference type="FunFam" id="3.30.559.30:FF:000006">
    <property type="entry name" value="Yersiniabactin polyketide/non-ribosomal peptide synthetase"/>
    <property type="match status" value="1"/>
</dbReference>
<dbReference type="SUPFAM" id="SSF56801">
    <property type="entry name" value="Acetyl-CoA synthetase-like"/>
    <property type="match status" value="1"/>
</dbReference>
<dbReference type="GO" id="GO:0009403">
    <property type="term" value="P:toxin biosynthetic process"/>
    <property type="evidence" value="ECO:0007669"/>
    <property type="project" value="UniProtKB-ARBA"/>
</dbReference>
<dbReference type="Gene3D" id="3.30.559.30">
    <property type="entry name" value="Nonribosomal peptide synthetase, condensation domain"/>
    <property type="match status" value="1"/>
</dbReference>
<dbReference type="CDD" id="cd02440">
    <property type="entry name" value="AdoMet_MTases"/>
    <property type="match status" value="1"/>
</dbReference>
<evidence type="ECO:0000256" key="3">
    <source>
        <dbReference type="ARBA" id="ARBA00007380"/>
    </source>
</evidence>
<dbReference type="Proteomes" id="UP000198582">
    <property type="component" value="Unassembled WGS sequence"/>
</dbReference>
<dbReference type="SUPFAM" id="SSF53335">
    <property type="entry name" value="S-adenosyl-L-methionine-dependent methyltransferases"/>
    <property type="match status" value="1"/>
</dbReference>
<evidence type="ECO:0000256" key="4">
    <source>
        <dbReference type="ARBA" id="ARBA00016743"/>
    </source>
</evidence>
<dbReference type="InterPro" id="IPR036736">
    <property type="entry name" value="ACP-like_sf"/>
</dbReference>
<dbReference type="PROSITE" id="PS00455">
    <property type="entry name" value="AMP_BINDING"/>
    <property type="match status" value="1"/>
</dbReference>
<dbReference type="Gene3D" id="3.30.300.30">
    <property type="match status" value="2"/>
</dbReference>
<dbReference type="InterPro" id="IPR009081">
    <property type="entry name" value="PP-bd_ACP"/>
</dbReference>